<dbReference type="AlphaFoldDB" id="A0A084VBG2"/>
<evidence type="ECO:0000313" key="3">
    <source>
        <dbReference type="Proteomes" id="UP000030765"/>
    </source>
</evidence>
<dbReference type="EnsemblMetazoa" id="ASIC001566-RA">
    <property type="protein sequence ID" value="ASIC001566-PA"/>
    <property type="gene ID" value="ASIC001566"/>
</dbReference>
<evidence type="ECO:0000313" key="2">
    <source>
        <dbReference type="EnsemblMetazoa" id="ASIC001566-PA"/>
    </source>
</evidence>
<evidence type="ECO:0000313" key="1">
    <source>
        <dbReference type="EMBL" id="KFB35306.1"/>
    </source>
</evidence>
<sequence>MKAPPSPFELDRAIVEGQQTLLVIGVVVARWRQTIYPRVDSFDGRESGNDGESD</sequence>
<accession>A0A084VBG2</accession>
<reference evidence="1 3" key="1">
    <citation type="journal article" date="2014" name="BMC Genomics">
        <title>Genome sequence of Anopheles sinensis provides insight into genetics basis of mosquito competence for malaria parasites.</title>
        <authorList>
            <person name="Zhou D."/>
            <person name="Zhang D."/>
            <person name="Ding G."/>
            <person name="Shi L."/>
            <person name="Hou Q."/>
            <person name="Ye Y."/>
            <person name="Xu Y."/>
            <person name="Zhou H."/>
            <person name="Xiong C."/>
            <person name="Li S."/>
            <person name="Yu J."/>
            <person name="Hong S."/>
            <person name="Yu X."/>
            <person name="Zou P."/>
            <person name="Chen C."/>
            <person name="Chang X."/>
            <person name="Wang W."/>
            <person name="Lv Y."/>
            <person name="Sun Y."/>
            <person name="Ma L."/>
            <person name="Shen B."/>
            <person name="Zhu C."/>
        </authorList>
    </citation>
    <scope>NUCLEOTIDE SEQUENCE [LARGE SCALE GENOMIC DNA]</scope>
</reference>
<gene>
    <name evidence="1" type="ORF">ZHAS_00001566</name>
</gene>
<organism evidence="1">
    <name type="scientific">Anopheles sinensis</name>
    <name type="common">Mosquito</name>
    <dbReference type="NCBI Taxonomy" id="74873"/>
    <lineage>
        <taxon>Eukaryota</taxon>
        <taxon>Metazoa</taxon>
        <taxon>Ecdysozoa</taxon>
        <taxon>Arthropoda</taxon>
        <taxon>Hexapoda</taxon>
        <taxon>Insecta</taxon>
        <taxon>Pterygota</taxon>
        <taxon>Neoptera</taxon>
        <taxon>Endopterygota</taxon>
        <taxon>Diptera</taxon>
        <taxon>Nematocera</taxon>
        <taxon>Culicoidea</taxon>
        <taxon>Culicidae</taxon>
        <taxon>Anophelinae</taxon>
        <taxon>Anopheles</taxon>
    </lineage>
</organism>
<name>A0A084VBG2_ANOSI</name>
<keyword evidence="3" id="KW-1185">Reference proteome</keyword>
<dbReference type="Proteomes" id="UP000030765">
    <property type="component" value="Unassembled WGS sequence"/>
</dbReference>
<dbReference type="EMBL" id="KE524385">
    <property type="protein sequence ID" value="KFB35306.1"/>
    <property type="molecule type" value="Genomic_DNA"/>
</dbReference>
<proteinExistence type="predicted"/>
<reference evidence="2" key="2">
    <citation type="submission" date="2020-05" db="UniProtKB">
        <authorList>
            <consortium name="EnsemblMetazoa"/>
        </authorList>
    </citation>
    <scope>IDENTIFICATION</scope>
</reference>
<dbReference type="EMBL" id="ATLV01006796">
    <property type="status" value="NOT_ANNOTATED_CDS"/>
    <property type="molecule type" value="Genomic_DNA"/>
</dbReference>
<dbReference type="VEuPathDB" id="VectorBase:ASIC001566"/>
<protein>
    <submittedName>
        <fullName evidence="1 2">Uncharacterized protein</fullName>
    </submittedName>
</protein>